<keyword evidence="2 4" id="KW-0863">Zinc-finger</keyword>
<evidence type="ECO:0000256" key="1">
    <source>
        <dbReference type="ARBA" id="ARBA00022723"/>
    </source>
</evidence>
<evidence type="ECO:0000259" key="5">
    <source>
        <dbReference type="PROSITE" id="PS50089"/>
    </source>
</evidence>
<dbReference type="EnsemblPlants" id="OPUNC01G35880.1">
    <property type="protein sequence ID" value="OPUNC01G35880.1"/>
    <property type="gene ID" value="OPUNC01G35880"/>
</dbReference>
<dbReference type="PANTHER" id="PTHR45931:SF3">
    <property type="entry name" value="RING ZINC FINGER-CONTAINING PROTEIN"/>
    <property type="match status" value="1"/>
</dbReference>
<keyword evidence="3" id="KW-0862">Zinc</keyword>
<keyword evidence="7" id="KW-1185">Reference proteome</keyword>
<dbReference type="Proteomes" id="UP000026962">
    <property type="component" value="Chromosome 1"/>
</dbReference>
<evidence type="ECO:0000313" key="7">
    <source>
        <dbReference type="Proteomes" id="UP000026962"/>
    </source>
</evidence>
<dbReference type="Pfam" id="PF13639">
    <property type="entry name" value="zf-RING_2"/>
    <property type="match status" value="1"/>
</dbReference>
<dbReference type="InterPro" id="IPR001841">
    <property type="entry name" value="Znf_RING"/>
</dbReference>
<dbReference type="GO" id="GO:0008270">
    <property type="term" value="F:zinc ion binding"/>
    <property type="evidence" value="ECO:0007669"/>
    <property type="project" value="UniProtKB-KW"/>
</dbReference>
<dbReference type="CDD" id="cd16454">
    <property type="entry name" value="RING-H2_PA-TM-RING"/>
    <property type="match status" value="1"/>
</dbReference>
<accession>A0A0E0JQY0</accession>
<dbReference type="SMART" id="SM00184">
    <property type="entry name" value="RING"/>
    <property type="match status" value="1"/>
</dbReference>
<dbReference type="GO" id="GO:0006511">
    <property type="term" value="P:ubiquitin-dependent protein catabolic process"/>
    <property type="evidence" value="ECO:0007669"/>
    <property type="project" value="TreeGrafter"/>
</dbReference>
<evidence type="ECO:0000313" key="6">
    <source>
        <dbReference type="EnsemblPlants" id="OPUNC01G35880.1"/>
    </source>
</evidence>
<dbReference type="GO" id="GO:0061630">
    <property type="term" value="F:ubiquitin protein ligase activity"/>
    <property type="evidence" value="ECO:0007669"/>
    <property type="project" value="TreeGrafter"/>
</dbReference>
<reference evidence="6" key="1">
    <citation type="submission" date="2015-04" db="UniProtKB">
        <authorList>
            <consortium name="EnsemblPlants"/>
        </authorList>
    </citation>
    <scope>IDENTIFICATION</scope>
</reference>
<evidence type="ECO:0000256" key="3">
    <source>
        <dbReference type="ARBA" id="ARBA00022833"/>
    </source>
</evidence>
<sequence>MATFSTAGGIGMDASPFWCFMCSRLHHPDGLATCPGRAPRTALEEIVEVMDAGEFLQACALRRAPVTACAAAVSTTRQQLPTITVRDAGRTCAVCLDDLEPGGSAVVTPCDHVYHPQCITPWLEANDTCPLCRRESGLQAVEVQVQDDGMVLSAPDGLVLCELMMPGGRGEYRLGRRVAGRVFAVRIVDGDGKLVRGGVLRRLGAACHRFAAAAGNLLSLRYRDCVIPNYDLLLARSSGVLQC</sequence>
<dbReference type="InterPro" id="IPR013083">
    <property type="entry name" value="Znf_RING/FYVE/PHD"/>
</dbReference>
<dbReference type="Gene3D" id="3.30.40.10">
    <property type="entry name" value="Zinc/RING finger domain, C3HC4 (zinc finger)"/>
    <property type="match status" value="1"/>
</dbReference>
<dbReference type="PROSITE" id="PS50089">
    <property type="entry name" value="ZF_RING_2"/>
    <property type="match status" value="1"/>
</dbReference>
<dbReference type="AlphaFoldDB" id="A0A0E0JQY0"/>
<dbReference type="InterPro" id="IPR051834">
    <property type="entry name" value="RING_finger_E3_ligase"/>
</dbReference>
<dbReference type="STRING" id="4537.A0A0E0JQY0"/>
<evidence type="ECO:0000256" key="2">
    <source>
        <dbReference type="ARBA" id="ARBA00022771"/>
    </source>
</evidence>
<dbReference type="HOGENOM" id="CLU_104475_0_0_1"/>
<evidence type="ECO:0000256" key="4">
    <source>
        <dbReference type="PROSITE-ProRule" id="PRU00175"/>
    </source>
</evidence>
<proteinExistence type="predicted"/>
<protein>
    <recommendedName>
        <fullName evidence="5">RING-type domain-containing protein</fullName>
    </recommendedName>
</protein>
<dbReference type="GO" id="GO:0005634">
    <property type="term" value="C:nucleus"/>
    <property type="evidence" value="ECO:0007669"/>
    <property type="project" value="TreeGrafter"/>
</dbReference>
<organism evidence="6">
    <name type="scientific">Oryza punctata</name>
    <name type="common">Red rice</name>
    <dbReference type="NCBI Taxonomy" id="4537"/>
    <lineage>
        <taxon>Eukaryota</taxon>
        <taxon>Viridiplantae</taxon>
        <taxon>Streptophyta</taxon>
        <taxon>Embryophyta</taxon>
        <taxon>Tracheophyta</taxon>
        <taxon>Spermatophyta</taxon>
        <taxon>Magnoliopsida</taxon>
        <taxon>Liliopsida</taxon>
        <taxon>Poales</taxon>
        <taxon>Poaceae</taxon>
        <taxon>BOP clade</taxon>
        <taxon>Oryzoideae</taxon>
        <taxon>Oryzeae</taxon>
        <taxon>Oryzinae</taxon>
        <taxon>Oryza</taxon>
    </lineage>
</organism>
<dbReference type="Gramene" id="OPUNC01G35880.1">
    <property type="protein sequence ID" value="OPUNC01G35880.1"/>
    <property type="gene ID" value="OPUNC01G35880"/>
</dbReference>
<name>A0A0E0JQY0_ORYPU</name>
<dbReference type="SUPFAM" id="SSF57850">
    <property type="entry name" value="RING/U-box"/>
    <property type="match status" value="1"/>
</dbReference>
<dbReference type="PANTHER" id="PTHR45931">
    <property type="entry name" value="SI:CH211-59O9.10"/>
    <property type="match status" value="1"/>
</dbReference>
<feature type="domain" description="RING-type" evidence="5">
    <location>
        <begin position="92"/>
        <end position="133"/>
    </location>
</feature>
<dbReference type="OMA" id="HLHARMT"/>
<dbReference type="eggNOG" id="KOG0800">
    <property type="taxonomic scope" value="Eukaryota"/>
</dbReference>
<keyword evidence="1" id="KW-0479">Metal-binding</keyword>
<reference evidence="6" key="2">
    <citation type="submission" date="2018-05" db="EMBL/GenBank/DDBJ databases">
        <title>OpunRS2 (Oryza punctata Reference Sequence Version 2).</title>
        <authorList>
            <person name="Zhang J."/>
            <person name="Kudrna D."/>
            <person name="Lee S."/>
            <person name="Talag J."/>
            <person name="Welchert J."/>
            <person name="Wing R.A."/>
        </authorList>
    </citation>
    <scope>NUCLEOTIDE SEQUENCE [LARGE SCALE GENOMIC DNA]</scope>
</reference>